<reference evidence="7 8" key="1">
    <citation type="journal article" date="2012" name="J. Bacteriol.">
        <title>Genome sequence of an alkane-degrading bacterium, Alcanivorax pacificus type strain W11-5, isolated from deep sea sediment.</title>
        <authorList>
            <person name="Lai Q."/>
            <person name="Shao Z."/>
        </authorList>
    </citation>
    <scope>NUCLEOTIDE SEQUENCE [LARGE SCALE GENOMIC DNA]</scope>
    <source>
        <strain evidence="7 8">W11-5</strain>
    </source>
</reference>
<organism evidence="7 8">
    <name type="scientific">Isoalcanivorax pacificus W11-5</name>
    <dbReference type="NCBI Taxonomy" id="391936"/>
    <lineage>
        <taxon>Bacteria</taxon>
        <taxon>Pseudomonadati</taxon>
        <taxon>Pseudomonadota</taxon>
        <taxon>Gammaproteobacteria</taxon>
        <taxon>Oceanospirillales</taxon>
        <taxon>Alcanivoracaceae</taxon>
        <taxon>Isoalcanivorax</taxon>
    </lineage>
</organism>
<dbReference type="GO" id="GO:0032993">
    <property type="term" value="C:protein-DNA complex"/>
    <property type="evidence" value="ECO:0007669"/>
    <property type="project" value="TreeGrafter"/>
</dbReference>
<protein>
    <submittedName>
        <fullName evidence="7">DNA-binding protein H-NS</fullName>
    </submittedName>
</protein>
<evidence type="ECO:0000256" key="1">
    <source>
        <dbReference type="ARBA" id="ARBA00004453"/>
    </source>
</evidence>
<feature type="coiled-coil region" evidence="5">
    <location>
        <begin position="10"/>
        <end position="45"/>
    </location>
</feature>
<dbReference type="GO" id="GO:0001217">
    <property type="term" value="F:DNA-binding transcription repressor activity"/>
    <property type="evidence" value="ECO:0007669"/>
    <property type="project" value="TreeGrafter"/>
</dbReference>
<keyword evidence="3" id="KW-0963">Cytoplasm</keyword>
<keyword evidence="8" id="KW-1185">Reference proteome</keyword>
<comment type="similarity">
    <text evidence="2">Belongs to the histone-like protein H-NS family.</text>
</comment>
<dbReference type="EMBL" id="CP004387">
    <property type="protein sequence ID" value="AJD46430.1"/>
    <property type="molecule type" value="Genomic_DNA"/>
</dbReference>
<dbReference type="HOGENOM" id="CLU_117503_1_2_6"/>
<dbReference type="InterPro" id="IPR037150">
    <property type="entry name" value="H-NS_C_dom_sf"/>
</dbReference>
<dbReference type="GO" id="GO:0003681">
    <property type="term" value="F:bent DNA binding"/>
    <property type="evidence" value="ECO:0007669"/>
    <property type="project" value="TreeGrafter"/>
</dbReference>
<dbReference type="OrthoDB" id="5297879at2"/>
<dbReference type="SMART" id="SM00528">
    <property type="entry name" value="HNS"/>
    <property type="match status" value="1"/>
</dbReference>
<keyword evidence="5" id="KW-0175">Coiled coil</keyword>
<feature type="domain" description="DNA-binding protein H-NS-like C-terminal" evidence="6">
    <location>
        <begin position="66"/>
        <end position="111"/>
    </location>
</feature>
<name>A0A0B4XI83_9GAMM</name>
<dbReference type="AlphaFoldDB" id="A0A0B4XI83"/>
<dbReference type="GO" id="GO:0003680">
    <property type="term" value="F:minor groove of adenine-thymine-rich DNA binding"/>
    <property type="evidence" value="ECO:0007669"/>
    <property type="project" value="TreeGrafter"/>
</dbReference>
<gene>
    <name evidence="7" type="ORF">S7S_00030</name>
</gene>
<dbReference type="KEGG" id="apac:S7S_00030"/>
<evidence type="ECO:0000256" key="5">
    <source>
        <dbReference type="SAM" id="Coils"/>
    </source>
</evidence>
<dbReference type="SUPFAM" id="SSF81273">
    <property type="entry name" value="H-NS histone-like proteins"/>
    <property type="match status" value="1"/>
</dbReference>
<dbReference type="Proteomes" id="UP000006764">
    <property type="component" value="Chromosome"/>
</dbReference>
<evidence type="ECO:0000256" key="4">
    <source>
        <dbReference type="ARBA" id="ARBA00023125"/>
    </source>
</evidence>
<proteinExistence type="inferred from homology"/>
<dbReference type="GO" id="GO:0005829">
    <property type="term" value="C:cytosol"/>
    <property type="evidence" value="ECO:0007669"/>
    <property type="project" value="TreeGrafter"/>
</dbReference>
<dbReference type="GO" id="GO:0009295">
    <property type="term" value="C:nucleoid"/>
    <property type="evidence" value="ECO:0007669"/>
    <property type="project" value="UniProtKB-SubCell"/>
</dbReference>
<sequence length="111" mass="12047">MNINLAPLSISELEQLIADANTLIEKKKNESIRNAKAEIEKIAAEAGLTIEELMGIAKPAAGGAGKGTRKPAAVKFRHPKDENLTWSGRGKRPNWLQDELAKGKNLDDFAV</sequence>
<dbReference type="RefSeq" id="WP_008734379.1">
    <property type="nucleotide sequence ID" value="NZ_CP004387.1"/>
</dbReference>
<evidence type="ECO:0000256" key="3">
    <source>
        <dbReference type="ARBA" id="ARBA00022490"/>
    </source>
</evidence>
<evidence type="ECO:0000259" key="6">
    <source>
        <dbReference type="SMART" id="SM00528"/>
    </source>
</evidence>
<evidence type="ECO:0000256" key="2">
    <source>
        <dbReference type="ARBA" id="ARBA00010610"/>
    </source>
</evidence>
<dbReference type="PANTHER" id="PTHR38097">
    <property type="match status" value="1"/>
</dbReference>
<dbReference type="PANTHER" id="PTHR38097:SF2">
    <property type="entry name" value="DNA-BINDING PROTEIN STPA"/>
    <property type="match status" value="1"/>
</dbReference>
<comment type="subcellular location">
    <subcellularLocation>
        <location evidence="1">Cytoplasm</location>
        <location evidence="1">Nucleoid</location>
    </subcellularLocation>
</comment>
<evidence type="ECO:0000313" key="8">
    <source>
        <dbReference type="Proteomes" id="UP000006764"/>
    </source>
</evidence>
<keyword evidence="4 7" id="KW-0238">DNA-binding</keyword>
<dbReference type="Pfam" id="PF00816">
    <property type="entry name" value="Histone_HNS"/>
    <property type="match status" value="1"/>
</dbReference>
<dbReference type="GO" id="GO:0000976">
    <property type="term" value="F:transcription cis-regulatory region binding"/>
    <property type="evidence" value="ECO:0007669"/>
    <property type="project" value="TreeGrafter"/>
</dbReference>
<accession>A0A0B4XI83</accession>
<evidence type="ECO:0000313" key="7">
    <source>
        <dbReference type="EMBL" id="AJD46430.1"/>
    </source>
</evidence>
<dbReference type="InterPro" id="IPR027444">
    <property type="entry name" value="H-NS_C_dom"/>
</dbReference>
<dbReference type="STRING" id="391936.S7S_00030"/>
<dbReference type="Gene3D" id="4.10.430.10">
    <property type="entry name" value="Histone-like protein H-NS, C-terminal domain"/>
    <property type="match status" value="1"/>
</dbReference>